<dbReference type="RefSeq" id="XP_012180099.1">
    <property type="nucleotide sequence ID" value="XM_012324709.1"/>
</dbReference>
<protein>
    <submittedName>
        <fullName evidence="2">Uncharacterized protein</fullName>
    </submittedName>
</protein>
<keyword evidence="3" id="KW-1185">Reference proteome</keyword>
<dbReference type="InParanoid" id="J4I9A4"/>
<evidence type="ECO:0000313" key="2">
    <source>
        <dbReference type="EMBL" id="CCM00816.1"/>
    </source>
</evidence>
<dbReference type="AlphaFoldDB" id="J4I9A4"/>
<reference evidence="2 3" key="1">
    <citation type="journal article" date="2012" name="Appl. Environ. Microbiol.">
        <title>Short-read sequencing for genomic analysis of the brown rot fungus Fibroporia radiculosa.</title>
        <authorList>
            <person name="Tang J.D."/>
            <person name="Perkins A.D."/>
            <person name="Sonstegard T.S."/>
            <person name="Schroeder S.G."/>
            <person name="Burgess S.C."/>
            <person name="Diehl S.V."/>
        </authorList>
    </citation>
    <scope>NUCLEOTIDE SEQUENCE [LARGE SCALE GENOMIC DNA]</scope>
    <source>
        <strain evidence="2 3">TFFH 294</strain>
    </source>
</reference>
<organism evidence="2 3">
    <name type="scientific">Fibroporia radiculosa</name>
    <dbReference type="NCBI Taxonomy" id="599839"/>
    <lineage>
        <taxon>Eukaryota</taxon>
        <taxon>Fungi</taxon>
        <taxon>Dikarya</taxon>
        <taxon>Basidiomycota</taxon>
        <taxon>Agaricomycotina</taxon>
        <taxon>Agaricomycetes</taxon>
        <taxon>Polyporales</taxon>
        <taxon>Fibroporiaceae</taxon>
        <taxon>Fibroporia</taxon>
    </lineage>
</organism>
<proteinExistence type="predicted"/>
<dbReference type="EMBL" id="HE797006">
    <property type="protein sequence ID" value="CCM00816.1"/>
    <property type="molecule type" value="Genomic_DNA"/>
</dbReference>
<gene>
    <name evidence="2" type="ORF">FIBRA_02858</name>
</gene>
<dbReference type="Proteomes" id="UP000006352">
    <property type="component" value="Unassembled WGS sequence"/>
</dbReference>
<sequence>MDPSDVHPDSKDYEFFVKEYKADVTATRLIEAWKNQAPVYPPPAFIADTQIADYLVIEHVDPTDVGSFRAESPLNLPASEGDVSEVAFSLDSERAAPPFLCGRLAAPSQSPIRLSISFSGSATTLVPFQVSSLPAHSRPDRRVTSSIGHGAQGNTHAHSYSIPGQDPTSGFAPPPCPSLPTQSTQLICGLSAQLRRRSLRPARRSPSAQGDTADPDLTDVDYVVPGLV</sequence>
<accession>J4I9A4</accession>
<feature type="region of interest" description="Disordered" evidence="1">
    <location>
        <begin position="197"/>
        <end position="220"/>
    </location>
</feature>
<feature type="region of interest" description="Disordered" evidence="1">
    <location>
        <begin position="133"/>
        <end position="178"/>
    </location>
</feature>
<name>J4I9A4_9APHY</name>
<dbReference type="GeneID" id="24095727"/>
<feature type="compositionally biased region" description="Polar residues" evidence="1">
    <location>
        <begin position="144"/>
        <end position="158"/>
    </location>
</feature>
<evidence type="ECO:0000313" key="3">
    <source>
        <dbReference type="Proteomes" id="UP000006352"/>
    </source>
</evidence>
<evidence type="ECO:0000256" key="1">
    <source>
        <dbReference type="SAM" id="MobiDB-lite"/>
    </source>
</evidence>
<dbReference type="HOGENOM" id="CLU_1214777_0_0_1"/>